<evidence type="ECO:0000256" key="1">
    <source>
        <dbReference type="SAM" id="Phobius"/>
    </source>
</evidence>
<dbReference type="Proteomes" id="UP000030659">
    <property type="component" value="Unassembled WGS sequence"/>
</dbReference>
<keyword evidence="1" id="KW-0472">Membrane</keyword>
<reference evidence="2 3" key="1">
    <citation type="submission" date="2013-02" db="EMBL/GenBank/DDBJ databases">
        <title>The Genome Sequence of Plasmodium vinckei petteri CR.</title>
        <authorList>
            <consortium name="The Broad Institute Genome Sequencing Platform"/>
            <consortium name="The Broad Institute Genome Sequencing Center for Infectious Disease"/>
            <person name="Neafsey D."/>
            <person name="Cheeseman I."/>
            <person name="Volkman S."/>
            <person name="Adams J."/>
            <person name="Walker B."/>
            <person name="Young S.K."/>
            <person name="Zeng Q."/>
            <person name="Gargeya S."/>
            <person name="Fitzgerald M."/>
            <person name="Haas B."/>
            <person name="Abouelleil A."/>
            <person name="Alvarado L."/>
            <person name="Arachchi H.M."/>
            <person name="Berlin A.M."/>
            <person name="Chapman S.B."/>
            <person name="Dewar J."/>
            <person name="Goldberg J."/>
            <person name="Griggs A."/>
            <person name="Gujja S."/>
            <person name="Hansen M."/>
            <person name="Howarth C."/>
            <person name="Imamovic A."/>
            <person name="Larimer J."/>
            <person name="McCowan C."/>
            <person name="Murphy C."/>
            <person name="Neiman D."/>
            <person name="Pearson M."/>
            <person name="Priest M."/>
            <person name="Roberts A."/>
            <person name="Saif S."/>
            <person name="Shea T."/>
            <person name="Sisk P."/>
            <person name="Sykes S."/>
            <person name="Wortman J."/>
            <person name="Nusbaum C."/>
            <person name="Birren B."/>
        </authorList>
    </citation>
    <scope>NUCLEOTIDE SEQUENCE [LARGE SCALE GENOMIC DNA]</scope>
    <source>
        <strain evidence="2 3">CR</strain>
    </source>
</reference>
<organism evidence="2 3">
    <name type="scientific">Plasmodium vinckei petteri</name>
    <dbReference type="NCBI Taxonomy" id="138298"/>
    <lineage>
        <taxon>Eukaryota</taxon>
        <taxon>Sar</taxon>
        <taxon>Alveolata</taxon>
        <taxon>Apicomplexa</taxon>
        <taxon>Aconoidasida</taxon>
        <taxon>Haemosporida</taxon>
        <taxon>Plasmodiidae</taxon>
        <taxon>Plasmodium</taxon>
        <taxon>Plasmodium (Vinckeia)</taxon>
    </lineage>
</organism>
<evidence type="ECO:0000313" key="3">
    <source>
        <dbReference type="Proteomes" id="UP000030659"/>
    </source>
</evidence>
<gene>
    <name evidence="2" type="ORF">YYG_02177</name>
</gene>
<evidence type="ECO:0000313" key="2">
    <source>
        <dbReference type="EMBL" id="EUD72276.1"/>
    </source>
</evidence>
<keyword evidence="1" id="KW-1133">Transmembrane helix</keyword>
<keyword evidence="1" id="KW-0812">Transmembrane</keyword>
<dbReference type="EMBL" id="KI965398">
    <property type="protein sequence ID" value="EUD72276.1"/>
    <property type="molecule type" value="Genomic_DNA"/>
</dbReference>
<dbReference type="AlphaFoldDB" id="W7B352"/>
<name>W7B352_PLAVN</name>
<sequence length="454" mass="53201">MALINFKEKIQILLKLKESLIPQIDGNFIKDWELEALNYQNTSENIMCELKNVNFIEGLVDGISSQLSYLRINLQNYEHMLEDEKDKFKRLYVLAALGLIAKLKLILFFSTYINSRKHKNSKNFPVMNEATFNPEQNVSENIYDENQNKIENNTYENDIHNVDLKEDSIFTNIEEQYSQLRNCTEEYKEKLYNAMAFNALSHYNVRINNSKNTNNDDYIDKNAGMYSNNIENNSRNNNDLMGSNINCSIHDKLLSTNMGNNMNNNNHIHNNSNNYNTHFINNMQDNSINVMNSFNIETNERVRSNSSLISKKKKLQLPQSQNKTTNFLKSSQPLNGIKNSQNHHIINNYNGHLNNETHRYIKQNQDKISNYLTNVHHNMNTTNNDGSQIINNNTNLNKHYKYENNNNTLNDNIMQSYNNEIYEINDNTYKNYINVNAYLYILTYLSITKFLVSF</sequence>
<feature type="transmembrane region" description="Helical" evidence="1">
    <location>
        <begin position="91"/>
        <end position="113"/>
    </location>
</feature>
<protein>
    <submittedName>
        <fullName evidence="2">Uncharacterized protein</fullName>
    </submittedName>
</protein>
<proteinExistence type="predicted"/>
<accession>W7B352</accession>